<protein>
    <submittedName>
        <fullName evidence="1">Uncharacterized protein</fullName>
    </submittedName>
</protein>
<evidence type="ECO:0000313" key="1">
    <source>
        <dbReference type="EMBL" id="CAB4138503.1"/>
    </source>
</evidence>
<gene>
    <name evidence="1" type="ORF">UFOVP330_85</name>
</gene>
<accession>A0A6J5LZ73</accession>
<dbReference type="EMBL" id="LR796344">
    <property type="protein sequence ID" value="CAB4138503.1"/>
    <property type="molecule type" value="Genomic_DNA"/>
</dbReference>
<name>A0A6J5LZ73_9CAUD</name>
<organism evidence="1">
    <name type="scientific">uncultured Caudovirales phage</name>
    <dbReference type="NCBI Taxonomy" id="2100421"/>
    <lineage>
        <taxon>Viruses</taxon>
        <taxon>Duplodnaviria</taxon>
        <taxon>Heunggongvirae</taxon>
        <taxon>Uroviricota</taxon>
        <taxon>Caudoviricetes</taxon>
        <taxon>Peduoviridae</taxon>
        <taxon>Maltschvirus</taxon>
        <taxon>Maltschvirus maltsch</taxon>
    </lineage>
</organism>
<proteinExistence type="predicted"/>
<sequence length="76" mass="8305">MAYTIDNPLENRRFLAATCRAHLRLIAAGMQPPRGLTKGNVLAKAGSLTGVSYKRGEYGKAIADLTTFLRSFDMES</sequence>
<reference evidence="1" key="1">
    <citation type="submission" date="2020-04" db="EMBL/GenBank/DDBJ databases">
        <authorList>
            <person name="Chiriac C."/>
            <person name="Salcher M."/>
            <person name="Ghai R."/>
            <person name="Kavagutti S V."/>
        </authorList>
    </citation>
    <scope>NUCLEOTIDE SEQUENCE</scope>
</reference>